<gene>
    <name evidence="2" type="ordered locus">Cyan7425_5382</name>
</gene>
<dbReference type="Pfam" id="PF13443">
    <property type="entry name" value="HTH_26"/>
    <property type="match status" value="1"/>
</dbReference>
<organism evidence="2">
    <name type="scientific">Cyanothece sp. (strain PCC 7425 / ATCC 29141)</name>
    <dbReference type="NCBI Taxonomy" id="395961"/>
    <lineage>
        <taxon>Bacteria</taxon>
        <taxon>Bacillati</taxon>
        <taxon>Cyanobacteriota</taxon>
        <taxon>Cyanophyceae</taxon>
        <taxon>Gomontiellales</taxon>
        <taxon>Cyanothecaceae</taxon>
        <taxon>Cyanothece</taxon>
    </lineage>
</organism>
<dbReference type="HOGENOM" id="CLU_066192_31_6_3"/>
<geneLocation type="plasmid" evidence="2">
    <name>pP742501</name>
</geneLocation>
<evidence type="ECO:0000313" key="2">
    <source>
        <dbReference type="EMBL" id="ACL47641.1"/>
    </source>
</evidence>
<evidence type="ECO:0000259" key="1">
    <source>
        <dbReference type="Pfam" id="PF13443"/>
    </source>
</evidence>
<name>B8HYZ3_CYAP4</name>
<dbReference type="AlphaFoldDB" id="B8HYZ3"/>
<sequence>MQNRVKELVTSRGITPYRFWKDVGCSRDVAYRLVKDPSYIPRENVLEGICRAYGVQPGDVLIYIPDSDNVTAS</sequence>
<dbReference type="KEGG" id="cyn:Cyan7425_5382"/>
<proteinExistence type="predicted"/>
<dbReference type="InterPro" id="IPR010982">
    <property type="entry name" value="Lambda_DNA-bd_dom_sf"/>
</dbReference>
<reference evidence="2" key="1">
    <citation type="submission" date="2009-01" db="EMBL/GenBank/DDBJ databases">
        <title>Complete sequence of plasmid1 Cyanothece sp. PCC 7425.</title>
        <authorList>
            <consortium name="US DOE Joint Genome Institute"/>
            <person name="Lucas S."/>
            <person name="Copeland A."/>
            <person name="Lapidus A."/>
            <person name="Glavina del Rio T."/>
            <person name="Dalin E."/>
            <person name="Tice H."/>
            <person name="Bruce D."/>
            <person name="Goodwin L."/>
            <person name="Pitluck S."/>
            <person name="Sims D."/>
            <person name="Meineke L."/>
            <person name="Brettin T."/>
            <person name="Detter J.C."/>
            <person name="Han C."/>
            <person name="Larimer F."/>
            <person name="Land M."/>
            <person name="Hauser L."/>
            <person name="Kyrpides N."/>
            <person name="Ovchinnikova G."/>
            <person name="Liberton M."/>
            <person name="Stoeckel J."/>
            <person name="Banerjee A."/>
            <person name="Singh A."/>
            <person name="Page L."/>
            <person name="Sato H."/>
            <person name="Zhao L."/>
            <person name="Sherman L."/>
            <person name="Pakrasi H."/>
            <person name="Richardson P."/>
        </authorList>
    </citation>
    <scope>NUCLEOTIDE SEQUENCE</scope>
    <source>
        <strain evidence="2">PCC 7425</strain>
        <plasmid evidence="2">pP742501</plasmid>
    </source>
</reference>
<protein>
    <submittedName>
        <fullName evidence="2">Putative transcriptional regulator, XRE family</fullName>
    </submittedName>
</protein>
<accession>B8HYZ3</accession>
<dbReference type="EMBL" id="CP001345">
    <property type="protein sequence ID" value="ACL47641.1"/>
    <property type="molecule type" value="Genomic_DNA"/>
</dbReference>
<keyword evidence="2" id="KW-0614">Plasmid</keyword>
<dbReference type="GO" id="GO:0003677">
    <property type="term" value="F:DNA binding"/>
    <property type="evidence" value="ECO:0007669"/>
    <property type="project" value="InterPro"/>
</dbReference>
<dbReference type="InterPro" id="IPR001387">
    <property type="entry name" value="Cro/C1-type_HTH"/>
</dbReference>
<feature type="domain" description="HTH cro/C1-type" evidence="1">
    <location>
        <begin position="6"/>
        <end position="66"/>
    </location>
</feature>
<dbReference type="SUPFAM" id="SSF47413">
    <property type="entry name" value="lambda repressor-like DNA-binding domains"/>
    <property type="match status" value="1"/>
</dbReference>